<sequence length="318" mass="36616">MNTTDSNEITQSQLSDFRSFSFKHHIDGMPDSVSDFDKLRIHSFSTSDKMKLTWWEAGEGEPLIFVPGWSSNGTDYFYILYILSQKYHVFVLDLRNQGLSEHNHYGNRISRYAQDLHEFLEHIHVVDINLCGHSMGATIIWNYIDNYGTSGIKKLAFVDQAPALFVRQNWTENERLQSGAFCRTAELMIDMFSGKASFNKMVVNTRLPELLSRMDSPYYANVRDFGETIIPTNIDTMVAVMWDHIHNDWRDVISSKIDVPTIIFTGENSDWLDSQKWIHSVLSGSVLHIYGESDFGDHNLMMKNPVKFSNDLSVFLDS</sequence>
<name>A0ACD4AUS5_9ENTR</name>
<dbReference type="Proteomes" id="UP001057074">
    <property type="component" value="Chromosome"/>
</dbReference>
<evidence type="ECO:0000313" key="1">
    <source>
        <dbReference type="EMBL" id="USB43481.1"/>
    </source>
</evidence>
<reference evidence="1" key="1">
    <citation type="journal article" date="2022" name="Environ. Microbiol.">
        <title>Transmission of Klebsiella strains and plasmids within and between grey-headed flying fox colonies.</title>
        <authorList>
            <person name="Vezina B."/>
            <person name="Judd L.M."/>
            <person name="McDougall F.K."/>
            <person name="Boardman W.S.J."/>
            <person name="Power M.L."/>
            <person name="Hawkey J."/>
            <person name="Brisse S."/>
            <person name="Monk J.M."/>
            <person name="Holt K.E."/>
            <person name="Wyres K.L."/>
        </authorList>
    </citation>
    <scope>NUCLEOTIDE SEQUENCE</scope>
    <source>
        <strain evidence="1">FF1019</strain>
    </source>
</reference>
<accession>A0ACD4AUS5</accession>
<proteinExistence type="predicted"/>
<keyword evidence="2" id="KW-1185">Reference proteome</keyword>
<protein>
    <submittedName>
        <fullName evidence="1">Alpha/beta hydrolase</fullName>
    </submittedName>
</protein>
<keyword evidence="1" id="KW-0378">Hydrolase</keyword>
<evidence type="ECO:0000313" key="2">
    <source>
        <dbReference type="Proteomes" id="UP001057074"/>
    </source>
</evidence>
<dbReference type="EMBL" id="CP077823">
    <property type="protein sequence ID" value="USB43481.1"/>
    <property type="molecule type" value="Genomic_DNA"/>
</dbReference>
<organism evidence="1 2">
    <name type="scientific">Klebsiella africana</name>
    <dbReference type="NCBI Taxonomy" id="2489010"/>
    <lineage>
        <taxon>Bacteria</taxon>
        <taxon>Pseudomonadati</taxon>
        <taxon>Pseudomonadota</taxon>
        <taxon>Gammaproteobacteria</taxon>
        <taxon>Enterobacterales</taxon>
        <taxon>Enterobacteriaceae</taxon>
        <taxon>Klebsiella/Raoultella group</taxon>
        <taxon>Klebsiella</taxon>
    </lineage>
</organism>
<gene>
    <name evidence="1" type="ORF">KU660_12570</name>
</gene>